<protein>
    <submittedName>
        <fullName evidence="1">Uncharacterized protein</fullName>
    </submittedName>
</protein>
<reference evidence="1 2" key="1">
    <citation type="journal article" date="2018" name="Front. Plant Sci.">
        <title>Red Clover (Trifolium pratense) and Zigzag Clover (T. medium) - A Picture of Genomic Similarities and Differences.</title>
        <authorList>
            <person name="Dluhosova J."/>
            <person name="Istvanek J."/>
            <person name="Nedelnik J."/>
            <person name="Repkova J."/>
        </authorList>
    </citation>
    <scope>NUCLEOTIDE SEQUENCE [LARGE SCALE GENOMIC DNA]</scope>
    <source>
        <strain evidence="2">cv. 10/8</strain>
        <tissue evidence="1">Leaf</tissue>
    </source>
</reference>
<dbReference type="EMBL" id="LXQA010803157">
    <property type="protein sequence ID" value="MCI71753.1"/>
    <property type="molecule type" value="Genomic_DNA"/>
</dbReference>
<dbReference type="Proteomes" id="UP000265520">
    <property type="component" value="Unassembled WGS sequence"/>
</dbReference>
<dbReference type="AlphaFoldDB" id="A0A392UE21"/>
<accession>A0A392UE21</accession>
<sequence length="44" mass="4886">SALLGFNFVCGLVHQHHLPCDGGCWFSQWTAACWFPSSISTLFL</sequence>
<keyword evidence="2" id="KW-1185">Reference proteome</keyword>
<name>A0A392UE21_9FABA</name>
<proteinExistence type="predicted"/>
<comment type="caution">
    <text evidence="1">The sequence shown here is derived from an EMBL/GenBank/DDBJ whole genome shotgun (WGS) entry which is preliminary data.</text>
</comment>
<evidence type="ECO:0000313" key="2">
    <source>
        <dbReference type="Proteomes" id="UP000265520"/>
    </source>
</evidence>
<evidence type="ECO:0000313" key="1">
    <source>
        <dbReference type="EMBL" id="MCI71753.1"/>
    </source>
</evidence>
<organism evidence="1 2">
    <name type="scientific">Trifolium medium</name>
    <dbReference type="NCBI Taxonomy" id="97028"/>
    <lineage>
        <taxon>Eukaryota</taxon>
        <taxon>Viridiplantae</taxon>
        <taxon>Streptophyta</taxon>
        <taxon>Embryophyta</taxon>
        <taxon>Tracheophyta</taxon>
        <taxon>Spermatophyta</taxon>
        <taxon>Magnoliopsida</taxon>
        <taxon>eudicotyledons</taxon>
        <taxon>Gunneridae</taxon>
        <taxon>Pentapetalae</taxon>
        <taxon>rosids</taxon>
        <taxon>fabids</taxon>
        <taxon>Fabales</taxon>
        <taxon>Fabaceae</taxon>
        <taxon>Papilionoideae</taxon>
        <taxon>50 kb inversion clade</taxon>
        <taxon>NPAAA clade</taxon>
        <taxon>Hologalegina</taxon>
        <taxon>IRL clade</taxon>
        <taxon>Trifolieae</taxon>
        <taxon>Trifolium</taxon>
    </lineage>
</organism>
<feature type="non-terminal residue" evidence="1">
    <location>
        <position position="1"/>
    </location>
</feature>